<dbReference type="GO" id="GO:0005975">
    <property type="term" value="P:carbohydrate metabolic process"/>
    <property type="evidence" value="ECO:0007669"/>
    <property type="project" value="InterPro"/>
</dbReference>
<dbReference type="InterPro" id="IPR036962">
    <property type="entry name" value="Glyco_hydro_3_N_sf"/>
</dbReference>
<comment type="similarity">
    <text evidence="2">Belongs to the glycosyl hydrolase 3 family.</text>
</comment>
<feature type="chain" id="PRO_5003304463" description="beta-N-acetylhexosaminidase" evidence="6">
    <location>
        <begin position="18"/>
        <end position="381"/>
    </location>
</feature>
<dbReference type="InterPro" id="IPR001764">
    <property type="entry name" value="Glyco_hydro_3_N"/>
</dbReference>
<dbReference type="RefSeq" id="WP_014258457.1">
    <property type="nucleotide sequence ID" value="NC_016629.1"/>
</dbReference>
<evidence type="ECO:0000256" key="2">
    <source>
        <dbReference type="ARBA" id="ARBA00005336"/>
    </source>
</evidence>
<evidence type="ECO:0000256" key="4">
    <source>
        <dbReference type="ARBA" id="ARBA00022801"/>
    </source>
</evidence>
<evidence type="ECO:0000256" key="3">
    <source>
        <dbReference type="ARBA" id="ARBA00012663"/>
    </source>
</evidence>
<protein>
    <recommendedName>
        <fullName evidence="3">beta-N-acetylhexosaminidase</fullName>
        <ecNumber evidence="3">3.2.1.52</ecNumber>
    </recommendedName>
</protein>
<dbReference type="Gene3D" id="3.20.20.300">
    <property type="entry name" value="Glycoside hydrolase, family 3, N-terminal domain"/>
    <property type="match status" value="1"/>
</dbReference>
<reference evidence="8 9" key="1">
    <citation type="journal article" date="2011" name="J. Bacteriol.">
        <title>Genome sequence of the mercury-methylating and pleomorphic Desulfovibrio africanus Strain Walvis Bay.</title>
        <authorList>
            <person name="Brown S.D."/>
            <person name="Wall J.D."/>
            <person name="Kucken A.M."/>
            <person name="Gilmour C.C."/>
            <person name="Podar M."/>
            <person name="Brandt C.C."/>
            <person name="Teshima H."/>
            <person name="Detter J.C."/>
            <person name="Han C.S."/>
            <person name="Land M.L."/>
            <person name="Lucas S."/>
            <person name="Han J."/>
            <person name="Pennacchio L."/>
            <person name="Nolan M."/>
            <person name="Pitluck S."/>
            <person name="Woyke T."/>
            <person name="Goodwin L."/>
            <person name="Palumbo A.V."/>
            <person name="Elias D.A."/>
        </authorList>
    </citation>
    <scope>NUCLEOTIDE SEQUENCE [LARGE SCALE GENOMIC DNA]</scope>
    <source>
        <strain evidence="8 9">Walvis Bay</strain>
    </source>
</reference>
<dbReference type="STRING" id="690850.Desaf_0240"/>
<name>F3YTZ2_DESAF</name>
<dbReference type="eggNOG" id="COG1472">
    <property type="taxonomic scope" value="Bacteria"/>
</dbReference>
<evidence type="ECO:0000256" key="5">
    <source>
        <dbReference type="ARBA" id="ARBA00023295"/>
    </source>
</evidence>
<dbReference type="PROSITE" id="PS51257">
    <property type="entry name" value="PROKAR_LIPOPROTEIN"/>
    <property type="match status" value="1"/>
</dbReference>
<accession>F3YTZ2</accession>
<dbReference type="SUPFAM" id="SSF51445">
    <property type="entry name" value="(Trans)glycosidases"/>
    <property type="match status" value="1"/>
</dbReference>
<dbReference type="PANTHER" id="PTHR30480:SF13">
    <property type="entry name" value="BETA-HEXOSAMINIDASE"/>
    <property type="match status" value="1"/>
</dbReference>
<dbReference type="InterPro" id="IPR017853">
    <property type="entry name" value="GH"/>
</dbReference>
<keyword evidence="4" id="KW-0378">Hydrolase</keyword>
<evidence type="ECO:0000313" key="8">
    <source>
        <dbReference type="EMBL" id="EGJ48598.1"/>
    </source>
</evidence>
<gene>
    <name evidence="8" type="ORF">Desaf_0240</name>
</gene>
<dbReference type="Pfam" id="PF00933">
    <property type="entry name" value="Glyco_hydro_3"/>
    <property type="match status" value="1"/>
</dbReference>
<dbReference type="EC" id="3.2.1.52" evidence="3"/>
<comment type="catalytic activity">
    <reaction evidence="1">
        <text>Hydrolysis of terminal non-reducing N-acetyl-D-hexosamine residues in N-acetyl-beta-D-hexosaminides.</text>
        <dbReference type="EC" id="3.2.1.52"/>
    </reaction>
</comment>
<evidence type="ECO:0000313" key="9">
    <source>
        <dbReference type="Proteomes" id="UP000007844"/>
    </source>
</evidence>
<dbReference type="Proteomes" id="UP000007844">
    <property type="component" value="Chromosome"/>
</dbReference>
<keyword evidence="9" id="KW-1185">Reference proteome</keyword>
<proteinExistence type="inferred from homology"/>
<keyword evidence="5" id="KW-0326">Glycosidase</keyword>
<dbReference type="AlphaFoldDB" id="F3YTZ2"/>
<dbReference type="HOGENOM" id="CLU_008392_0_3_7"/>
<evidence type="ECO:0000259" key="7">
    <source>
        <dbReference type="Pfam" id="PF00933"/>
    </source>
</evidence>
<feature type="signal peptide" evidence="6">
    <location>
        <begin position="1"/>
        <end position="17"/>
    </location>
</feature>
<evidence type="ECO:0000256" key="1">
    <source>
        <dbReference type="ARBA" id="ARBA00001231"/>
    </source>
</evidence>
<keyword evidence="6" id="KW-0732">Signal</keyword>
<dbReference type="EMBL" id="CP003221">
    <property type="protein sequence ID" value="EGJ48598.1"/>
    <property type="molecule type" value="Genomic_DNA"/>
</dbReference>
<dbReference type="PANTHER" id="PTHR30480">
    <property type="entry name" value="BETA-HEXOSAMINIDASE-RELATED"/>
    <property type="match status" value="1"/>
</dbReference>
<organism evidence="8 9">
    <name type="scientific">Desulfocurvibacter africanus subsp. africanus str. Walvis Bay</name>
    <dbReference type="NCBI Taxonomy" id="690850"/>
    <lineage>
        <taxon>Bacteria</taxon>
        <taxon>Pseudomonadati</taxon>
        <taxon>Thermodesulfobacteriota</taxon>
        <taxon>Desulfovibrionia</taxon>
        <taxon>Desulfovibrionales</taxon>
        <taxon>Desulfovibrionaceae</taxon>
        <taxon>Desulfocurvibacter</taxon>
    </lineage>
</organism>
<dbReference type="GO" id="GO:0004563">
    <property type="term" value="F:beta-N-acetylhexosaminidase activity"/>
    <property type="evidence" value="ECO:0007669"/>
    <property type="project" value="UniProtKB-EC"/>
</dbReference>
<dbReference type="GO" id="GO:0009254">
    <property type="term" value="P:peptidoglycan turnover"/>
    <property type="evidence" value="ECO:0007669"/>
    <property type="project" value="TreeGrafter"/>
</dbReference>
<dbReference type="InterPro" id="IPR050226">
    <property type="entry name" value="NagZ_Beta-hexosaminidase"/>
</dbReference>
<dbReference type="KEGG" id="daf:Desaf_0240"/>
<sequence length="381" mass="40457" precursor="true">MRALLISIVLFVALACAAGALTSGSGTASCDIGRDELAAMAGQMILVGFRGLELDEDSPIAQDVRTGRVGGVILFDYDVLLKSPVRNVQSKEQLTRLTDALQRMAPLPLLVSVDQEGGKVSRLKERHGFAVSPSAAELGRGTPDRTQIAAASLGRELAACGFNLDFAPVVDVNVNPGNPVIGRLGRSFSADPTAVADHAAAFVRGLHSAGVLSALKHFPGHGSSASDSHLGLTDVSATWSEKEIAPYRQLLAHGLVDVVMTGHLFNSALDPKHPGTLSRSTVQGLLRERLGFTGVVVSDDLQMRAVADHYGLRETIRLALTAGVDVLLFGNNLDYDPLIARKAQSIILELVDSGELPCQRILESHERVMALKAKLAARSQR</sequence>
<feature type="domain" description="Glycoside hydrolase family 3 N-terminal" evidence="7">
    <location>
        <begin position="42"/>
        <end position="370"/>
    </location>
</feature>
<evidence type="ECO:0000256" key="6">
    <source>
        <dbReference type="SAM" id="SignalP"/>
    </source>
</evidence>